<evidence type="ECO:0000313" key="5">
    <source>
        <dbReference type="EMBL" id="MBP1474314.1"/>
    </source>
</evidence>
<name>A0ABS4DMN0_9GAMM</name>
<feature type="region of interest" description="Disordered" evidence="2">
    <location>
        <begin position="254"/>
        <end position="274"/>
    </location>
</feature>
<evidence type="ECO:0000259" key="4">
    <source>
        <dbReference type="Pfam" id="PF01551"/>
    </source>
</evidence>
<keyword evidence="1" id="KW-0175">Coiled coil</keyword>
<sequence length="391" mass="42315">MRRPTLRALARLLTFIALAAAVPAIAQDASVHKQTQARQQLAELRSKMEALAREQAQTAARRDSANALLARQANALAEAARALREADAALAAKQQELERLQQQRSELDQRLAGQRAAIADLLRATYTLGRGTDLRLLLGDQDLAQIARALAYSKYFQQDRAARVAALMNELGRLQQLEADITAEQQALAATRAERADKAQALAAQRAAQQKLVAQANAKYKDEGQRLAAMKQNAQSLDHLVDQLQRAIDEAAREAARNERASPAAPNRAGGKADIRGNLPWPASGAVVNYGNGVLIKAEGGSDVHAVARGRVVYAAFLRGYGLLVILNHGDGWLSMYGNNESVLHTVGDQVDAGEAIATASPTTGVNTGVYFELRHKNKPVDPRGWLARRR</sequence>
<proteinExistence type="predicted"/>
<dbReference type="InterPro" id="IPR050570">
    <property type="entry name" value="Cell_wall_metabolism_enzyme"/>
</dbReference>
<feature type="chain" id="PRO_5046230108" evidence="3">
    <location>
        <begin position="20"/>
        <end position="391"/>
    </location>
</feature>
<feature type="signal peptide" evidence="3">
    <location>
        <begin position="1"/>
        <end position="19"/>
    </location>
</feature>
<reference evidence="5 6" key="1">
    <citation type="submission" date="2021-04" db="EMBL/GenBank/DDBJ databases">
        <authorList>
            <person name="Huq M.A."/>
        </authorList>
    </citation>
    <scope>NUCLEOTIDE SEQUENCE [LARGE SCALE GENOMIC DNA]</scope>
    <source>
        <strain evidence="5 6">MAH-13</strain>
    </source>
</reference>
<gene>
    <name evidence="5" type="ORF">J7I44_08380</name>
</gene>
<evidence type="ECO:0000256" key="1">
    <source>
        <dbReference type="SAM" id="Coils"/>
    </source>
</evidence>
<dbReference type="Proteomes" id="UP000823790">
    <property type="component" value="Unassembled WGS sequence"/>
</dbReference>
<dbReference type="SUPFAM" id="SSF51261">
    <property type="entry name" value="Duplicated hybrid motif"/>
    <property type="match status" value="1"/>
</dbReference>
<protein>
    <submittedName>
        <fullName evidence="5">Peptidoglycan DD-metalloendopeptidase family protein</fullName>
    </submittedName>
</protein>
<dbReference type="InterPro" id="IPR011055">
    <property type="entry name" value="Dup_hybrid_motif"/>
</dbReference>
<dbReference type="PANTHER" id="PTHR21666:SF270">
    <property type="entry name" value="MUREIN HYDROLASE ACTIVATOR ENVC"/>
    <property type="match status" value="1"/>
</dbReference>
<keyword evidence="3" id="KW-0732">Signal</keyword>
<dbReference type="EMBL" id="JAGJRS010000017">
    <property type="protein sequence ID" value="MBP1474314.1"/>
    <property type="molecule type" value="Genomic_DNA"/>
</dbReference>
<dbReference type="Pfam" id="PF01551">
    <property type="entry name" value="Peptidase_M23"/>
    <property type="match status" value="1"/>
</dbReference>
<dbReference type="RefSeq" id="WP_209618837.1">
    <property type="nucleotide sequence ID" value="NZ_JAGJRS010000017.1"/>
</dbReference>
<evidence type="ECO:0000256" key="2">
    <source>
        <dbReference type="SAM" id="MobiDB-lite"/>
    </source>
</evidence>
<dbReference type="Gene3D" id="2.70.70.10">
    <property type="entry name" value="Glucose Permease (Domain IIA)"/>
    <property type="match status" value="1"/>
</dbReference>
<comment type="caution">
    <text evidence="5">The sequence shown here is derived from an EMBL/GenBank/DDBJ whole genome shotgun (WGS) entry which is preliminary data.</text>
</comment>
<dbReference type="InterPro" id="IPR016047">
    <property type="entry name" value="M23ase_b-sheet_dom"/>
</dbReference>
<evidence type="ECO:0000313" key="6">
    <source>
        <dbReference type="Proteomes" id="UP000823790"/>
    </source>
</evidence>
<keyword evidence="6" id="KW-1185">Reference proteome</keyword>
<feature type="coiled-coil region" evidence="1">
    <location>
        <begin position="34"/>
        <end position="117"/>
    </location>
</feature>
<organism evidence="5 6">
    <name type="scientific">Frateuria flava</name>
    <dbReference type="NCBI Taxonomy" id="2821489"/>
    <lineage>
        <taxon>Bacteria</taxon>
        <taxon>Pseudomonadati</taxon>
        <taxon>Pseudomonadota</taxon>
        <taxon>Gammaproteobacteria</taxon>
        <taxon>Lysobacterales</taxon>
        <taxon>Rhodanobacteraceae</taxon>
        <taxon>Frateuria</taxon>
    </lineage>
</organism>
<dbReference type="Gene3D" id="6.10.250.3150">
    <property type="match status" value="1"/>
</dbReference>
<accession>A0ABS4DMN0</accession>
<dbReference type="CDD" id="cd12797">
    <property type="entry name" value="M23_peptidase"/>
    <property type="match status" value="1"/>
</dbReference>
<evidence type="ECO:0000256" key="3">
    <source>
        <dbReference type="SAM" id="SignalP"/>
    </source>
</evidence>
<dbReference type="PANTHER" id="PTHR21666">
    <property type="entry name" value="PEPTIDASE-RELATED"/>
    <property type="match status" value="1"/>
</dbReference>
<feature type="domain" description="M23ase beta-sheet core" evidence="4">
    <location>
        <begin position="292"/>
        <end position="383"/>
    </location>
</feature>